<accession>A0A1H9PWL1</accession>
<dbReference type="AlphaFoldDB" id="A0A1H9PWL1"/>
<evidence type="ECO:0000313" key="1">
    <source>
        <dbReference type="EMBL" id="SER52597.1"/>
    </source>
</evidence>
<evidence type="ECO:0000313" key="2">
    <source>
        <dbReference type="Proteomes" id="UP000183658"/>
    </source>
</evidence>
<reference evidence="2" key="1">
    <citation type="submission" date="2016-10" db="EMBL/GenBank/DDBJ databases">
        <authorList>
            <person name="Varghese N."/>
            <person name="Submissions S."/>
        </authorList>
    </citation>
    <scope>NUCLEOTIDE SEQUENCE [LARGE SCALE GENOMIC DNA]</scope>
    <source>
        <strain evidence="2">DSM 15719</strain>
    </source>
</reference>
<sequence>ANGATNYMKTSASLVAATEDLDAQAKVNSDAIGTEKTRATGIEGNIQSELDVTQTGSGLATNGTYSANSAANYIAGATALNDADNKLDGQARVNADAIVTEKTRATGIEGNIQSELNVTQTGAGLAADGTYSPNGATNYMKTSASLVAATEDLDAQAKANADAIGTEKTRATGIEGNIQSELDVTQTGVGLAADGTYTVNTTANYIAAATALNDADNKLDAQAKVNADAIGIEKTRATGIEGNIQSELDVTQTGAGLAADGTYGANGATNYMKTSASLVAATEDLDAQAKANSDAIGTEKTRATGIEGNIQSELDVTQTGAGLAADGTYTVNTTANYIAAATALNDADNKLDAQAKVNSDAIGTEKTRATGIEGNIQSELDVTQTGAGLAADGTYSANGATNYMKTSGSLVAATEDLDAQAKVNSDVIGTEKTRATGIEGNIQSELDVTQTGSGLAADGTYSANGATNYMKTSASLVAATEDLDAQAKVNSDAIGTEKTRATGIEGNIQSELNATQTGSGLATNGTYTANNAANYIAGATALNDADNKLDGQAKVNADAIANINTLANGKIYVGNISNQATEITMTGDVTIDNGGVSTIGSSKVLTAMIAEGTILVGDLANDAIETTKIKDANVTYSKIQGVTSGKVLGRVSSGTGTVEEFNTTGSGDVVRANSPVLTGTVTASAISATNVSATNVSATTVSATNLGGRILDASQVLITTVGTLTALNVSGTSTLTGNTTIGGTLGVTGVTTLSAQPILSTLTVSLPVFSDTNKGLVSNPITGTGSVVMSDSATLTGSPNAPTAAALTNTTQIATTAFVSAANSTNANLTGPITSIGNATAVASQTGTGSTFVMNASPTLVTPVLGVATATSINGSTMPTSKTLVVTTDKLNVLSSTTSTELAGVISDETGTGSLVLSTSPTLVTPVLGVATATSINGSTIPTSKTLVVTTDKLNVLSATTSTELAGVISDETGTGSFVLSTSP</sequence>
<proteinExistence type="predicted"/>
<dbReference type="Proteomes" id="UP000183658">
    <property type="component" value="Unassembled WGS sequence"/>
</dbReference>
<name>A0A1H9PWL1_FLAFI</name>
<feature type="non-terminal residue" evidence="1">
    <location>
        <position position="984"/>
    </location>
</feature>
<dbReference type="EMBL" id="FOFZ01000014">
    <property type="protein sequence ID" value="SER52597.1"/>
    <property type="molecule type" value="Genomic_DNA"/>
</dbReference>
<organism evidence="1 2">
    <name type="scientific">Flavobacterium frigoris</name>
    <dbReference type="NCBI Taxonomy" id="229204"/>
    <lineage>
        <taxon>Bacteria</taxon>
        <taxon>Pseudomonadati</taxon>
        <taxon>Bacteroidota</taxon>
        <taxon>Flavobacteriia</taxon>
        <taxon>Flavobacteriales</taxon>
        <taxon>Flavobacteriaceae</taxon>
        <taxon>Flavobacterium</taxon>
    </lineage>
</organism>
<feature type="non-terminal residue" evidence="1">
    <location>
        <position position="1"/>
    </location>
</feature>
<keyword evidence="2" id="KW-1185">Reference proteome</keyword>
<protein>
    <submittedName>
        <fullName evidence="1">Uncharacterized protein</fullName>
    </submittedName>
</protein>
<gene>
    <name evidence="1" type="ORF">SAMN05444355_11474</name>
</gene>